<organism evidence="1 2">
    <name type="scientific">Lentzea albidocapillata subsp. violacea</name>
    <dbReference type="NCBI Taxonomy" id="128104"/>
    <lineage>
        <taxon>Bacteria</taxon>
        <taxon>Bacillati</taxon>
        <taxon>Actinomycetota</taxon>
        <taxon>Actinomycetes</taxon>
        <taxon>Pseudonocardiales</taxon>
        <taxon>Pseudonocardiaceae</taxon>
        <taxon>Lentzea</taxon>
    </lineage>
</organism>
<proteinExistence type="predicted"/>
<reference evidence="2" key="1">
    <citation type="submission" date="2016-10" db="EMBL/GenBank/DDBJ databases">
        <authorList>
            <person name="Varghese N."/>
            <person name="Submissions S."/>
        </authorList>
    </citation>
    <scope>NUCLEOTIDE SEQUENCE [LARGE SCALE GENOMIC DNA]</scope>
    <source>
        <strain evidence="2">DSM 44796</strain>
    </source>
</reference>
<sequence length="142" mass="15668">MTDTTHTHTTTVVTLPVNGRDSRDGVATLTQIVDATGGNTVHIVTIDERAAECYGIQQPVSVVGGLVRTRGRWSPTAYRDRAHLLDGGGLVYFLPNASSRVRAVRALLRWWFVVTHRARDGADPRHLDPCQESPASRRWLLA</sequence>
<evidence type="ECO:0000313" key="2">
    <source>
        <dbReference type="Proteomes" id="UP000199682"/>
    </source>
</evidence>
<dbReference type="AlphaFoldDB" id="A0A1G9XQB8"/>
<name>A0A1G9XQB8_9PSEU</name>
<dbReference type="Proteomes" id="UP000199682">
    <property type="component" value="Unassembled WGS sequence"/>
</dbReference>
<gene>
    <name evidence="1" type="ORF">SAMN04488074_1315</name>
</gene>
<dbReference type="EMBL" id="FNET01000031">
    <property type="protein sequence ID" value="SDM98721.1"/>
    <property type="molecule type" value="Genomic_DNA"/>
</dbReference>
<protein>
    <submittedName>
        <fullName evidence="1">Uncharacterized protein</fullName>
    </submittedName>
</protein>
<accession>A0A1G9XQB8</accession>
<evidence type="ECO:0000313" key="1">
    <source>
        <dbReference type="EMBL" id="SDM98721.1"/>
    </source>
</evidence>
<dbReference type="RefSeq" id="WP_090014636.1">
    <property type="nucleotide sequence ID" value="NZ_FNET01000031.1"/>
</dbReference>